<dbReference type="InterPro" id="IPR047347">
    <property type="entry name" value="YvaQ-like_sensor"/>
</dbReference>
<evidence type="ECO:0000256" key="5">
    <source>
        <dbReference type="SAM" id="Coils"/>
    </source>
</evidence>
<dbReference type="AlphaFoldDB" id="A0AAW9Q998"/>
<organism evidence="8 9">
    <name type="scientific">Aquincola agrisoli</name>
    <dbReference type="NCBI Taxonomy" id="3119538"/>
    <lineage>
        <taxon>Bacteria</taxon>
        <taxon>Pseudomonadati</taxon>
        <taxon>Pseudomonadota</taxon>
        <taxon>Betaproteobacteria</taxon>
        <taxon>Burkholderiales</taxon>
        <taxon>Sphaerotilaceae</taxon>
        <taxon>Aquincola</taxon>
    </lineage>
</organism>
<dbReference type="FunFam" id="1.10.287.950:FF:000001">
    <property type="entry name" value="Methyl-accepting chemotaxis sensory transducer"/>
    <property type="match status" value="1"/>
</dbReference>
<keyword evidence="6" id="KW-0812">Transmembrane</keyword>
<dbReference type="RefSeq" id="WP_332292087.1">
    <property type="nucleotide sequence ID" value="NZ_JAZIBG010000046.1"/>
</dbReference>
<dbReference type="GO" id="GO:0007165">
    <property type="term" value="P:signal transduction"/>
    <property type="evidence" value="ECO:0007669"/>
    <property type="project" value="UniProtKB-KW"/>
</dbReference>
<dbReference type="SMART" id="SM00283">
    <property type="entry name" value="MA"/>
    <property type="match status" value="1"/>
</dbReference>
<accession>A0AAW9Q998</accession>
<dbReference type="SUPFAM" id="SSF58104">
    <property type="entry name" value="Methyl-accepting chemotaxis protein (MCP) signaling domain"/>
    <property type="match status" value="1"/>
</dbReference>
<dbReference type="PANTHER" id="PTHR43531:SF14">
    <property type="entry name" value="METHYL-ACCEPTING CHEMOTAXIS PROTEIN I-RELATED"/>
    <property type="match status" value="1"/>
</dbReference>
<dbReference type="GO" id="GO:0004888">
    <property type="term" value="F:transmembrane signaling receptor activity"/>
    <property type="evidence" value="ECO:0007669"/>
    <property type="project" value="InterPro"/>
</dbReference>
<keyword evidence="6" id="KW-1133">Transmembrane helix</keyword>
<name>A0AAW9Q998_9BURK</name>
<keyword evidence="4" id="KW-0807">Transducer</keyword>
<dbReference type="GO" id="GO:0005886">
    <property type="term" value="C:plasma membrane"/>
    <property type="evidence" value="ECO:0007669"/>
    <property type="project" value="TreeGrafter"/>
</dbReference>
<dbReference type="Pfam" id="PF00015">
    <property type="entry name" value="MCPsignal"/>
    <property type="match status" value="1"/>
</dbReference>
<evidence type="ECO:0000256" key="1">
    <source>
        <dbReference type="ARBA" id="ARBA00004370"/>
    </source>
</evidence>
<dbReference type="Proteomes" id="UP001336250">
    <property type="component" value="Unassembled WGS sequence"/>
</dbReference>
<evidence type="ECO:0000256" key="2">
    <source>
        <dbReference type="ARBA" id="ARBA00022481"/>
    </source>
</evidence>
<protein>
    <submittedName>
        <fullName evidence="8">Methyl-accepting chemotaxis protein</fullName>
    </submittedName>
</protein>
<keyword evidence="5" id="KW-0175">Coiled coil</keyword>
<sequence length="527" mass="55089">MSLKNLSLRAQLGAAFGGLAAVVLVVAGLSLTSLDDANSRFSGYVDGINARAILAAHLRTAVDRRAIAARNLVLVTRPEDLALEKAEVQKAHDDVRRALGELKQAIAIASDASEQARRLVAEMDRIESAYGPVALAIVDLALAGRRDEAIVRMNDECRPLLASLAKVENDYAELTEQRARDLSQEAVEHAAEQRALLALVCLFAVAAAAVAGLVITRRVTRALGAEPADLGQAAERVAAGDLRPLAGMAHPPARSVFASLMRMQHNLSMLVAQVRDASECIARDSRQIAHGNIDLSQRTEEQASALEQTAATMDELGTTVHHNAENARRANELALGASSVAARGGEVVGQVVETMKGINASSKRIADIIGTIDGIAFQTNILALNAAVEAARAGEQGRGFAVVAGEVRTLAKRAADAAKEIKTLISGSVTQVEQGTALVDRAGQTMDEIVGAIHRVSETVAAITEASAEQSSGVAQVGQAVSQIDQVTQQNAALVEQSAAASDNLSRQAHGLVEAVSAFKLAEAAPA</sequence>
<evidence type="ECO:0000313" key="9">
    <source>
        <dbReference type="Proteomes" id="UP001336250"/>
    </source>
</evidence>
<feature type="domain" description="Methyl-accepting transducer" evidence="7">
    <location>
        <begin position="277"/>
        <end position="506"/>
    </location>
</feature>
<dbReference type="InterPro" id="IPR051310">
    <property type="entry name" value="MCP_chemotaxis"/>
</dbReference>
<comment type="subcellular location">
    <subcellularLocation>
        <location evidence="1">Membrane</location>
    </subcellularLocation>
</comment>
<comment type="caution">
    <text evidence="8">The sequence shown here is derived from an EMBL/GenBank/DDBJ whole genome shotgun (WGS) entry which is preliminary data.</text>
</comment>
<comment type="similarity">
    <text evidence="3">Belongs to the methyl-accepting chemotaxis (MCP) protein family.</text>
</comment>
<keyword evidence="2" id="KW-0488">Methylation</keyword>
<feature type="transmembrane region" description="Helical" evidence="6">
    <location>
        <begin position="195"/>
        <end position="215"/>
    </location>
</feature>
<evidence type="ECO:0000313" key="8">
    <source>
        <dbReference type="EMBL" id="MEF7616558.1"/>
    </source>
</evidence>
<feature type="coiled-coil region" evidence="5">
    <location>
        <begin position="164"/>
        <end position="192"/>
    </location>
</feature>
<feature type="transmembrane region" description="Helical" evidence="6">
    <location>
        <begin position="12"/>
        <end position="31"/>
    </location>
</feature>
<gene>
    <name evidence="8" type="ORF">V4F39_21770</name>
</gene>
<dbReference type="EMBL" id="JAZIBG010000046">
    <property type="protein sequence ID" value="MEF7616558.1"/>
    <property type="molecule type" value="Genomic_DNA"/>
</dbReference>
<dbReference type="CDD" id="cd19411">
    <property type="entry name" value="MCP2201-like_sensor"/>
    <property type="match status" value="1"/>
</dbReference>
<reference evidence="8 9" key="1">
    <citation type="submission" date="2024-02" db="EMBL/GenBank/DDBJ databases">
        <title>Genome sequence of Aquincola sp. MAHUQ-54.</title>
        <authorList>
            <person name="Huq M.A."/>
        </authorList>
    </citation>
    <scope>NUCLEOTIDE SEQUENCE [LARGE SCALE GENOMIC DNA]</scope>
    <source>
        <strain evidence="8 9">MAHUQ-54</strain>
    </source>
</reference>
<dbReference type="PANTHER" id="PTHR43531">
    <property type="entry name" value="PROTEIN ICFG"/>
    <property type="match status" value="1"/>
</dbReference>
<keyword evidence="6" id="KW-0472">Membrane</keyword>
<evidence type="ECO:0000256" key="4">
    <source>
        <dbReference type="PROSITE-ProRule" id="PRU00284"/>
    </source>
</evidence>
<dbReference type="InterPro" id="IPR004090">
    <property type="entry name" value="Chemotax_Me-accpt_rcpt"/>
</dbReference>
<evidence type="ECO:0000259" key="7">
    <source>
        <dbReference type="PROSITE" id="PS50111"/>
    </source>
</evidence>
<evidence type="ECO:0000256" key="6">
    <source>
        <dbReference type="SAM" id="Phobius"/>
    </source>
</evidence>
<dbReference type="InterPro" id="IPR004089">
    <property type="entry name" value="MCPsignal_dom"/>
</dbReference>
<dbReference type="CDD" id="cd11386">
    <property type="entry name" value="MCP_signal"/>
    <property type="match status" value="1"/>
</dbReference>
<dbReference type="GO" id="GO:0006935">
    <property type="term" value="P:chemotaxis"/>
    <property type="evidence" value="ECO:0007669"/>
    <property type="project" value="InterPro"/>
</dbReference>
<keyword evidence="9" id="KW-1185">Reference proteome</keyword>
<feature type="coiled-coil region" evidence="5">
    <location>
        <begin position="85"/>
        <end position="129"/>
    </location>
</feature>
<dbReference type="PRINTS" id="PR00260">
    <property type="entry name" value="CHEMTRNSDUCR"/>
</dbReference>
<dbReference type="PROSITE" id="PS50111">
    <property type="entry name" value="CHEMOTAXIS_TRANSDUC_2"/>
    <property type="match status" value="1"/>
</dbReference>
<dbReference type="Gene3D" id="1.10.287.950">
    <property type="entry name" value="Methyl-accepting chemotaxis protein"/>
    <property type="match status" value="1"/>
</dbReference>
<proteinExistence type="inferred from homology"/>
<evidence type="ECO:0000256" key="3">
    <source>
        <dbReference type="ARBA" id="ARBA00029447"/>
    </source>
</evidence>